<accession>A0A8S9Z604</accession>
<feature type="domain" description="FAD dependent oxidoreductase" evidence="1">
    <location>
        <begin position="4"/>
        <end position="126"/>
    </location>
</feature>
<protein>
    <submittedName>
        <fullName evidence="2">DAO domain-containing protein</fullName>
    </submittedName>
</protein>
<dbReference type="InterPro" id="IPR006076">
    <property type="entry name" value="FAD-dep_OxRdtase"/>
</dbReference>
<organism evidence="2 3">
    <name type="scientific">Meloidogyne graminicola</name>
    <dbReference type="NCBI Taxonomy" id="189291"/>
    <lineage>
        <taxon>Eukaryota</taxon>
        <taxon>Metazoa</taxon>
        <taxon>Ecdysozoa</taxon>
        <taxon>Nematoda</taxon>
        <taxon>Chromadorea</taxon>
        <taxon>Rhabditida</taxon>
        <taxon>Tylenchina</taxon>
        <taxon>Tylenchomorpha</taxon>
        <taxon>Tylenchoidea</taxon>
        <taxon>Meloidogynidae</taxon>
        <taxon>Meloidogyninae</taxon>
        <taxon>Meloidogyne</taxon>
    </lineage>
</organism>
<proteinExistence type="predicted"/>
<dbReference type="InterPro" id="IPR036188">
    <property type="entry name" value="FAD/NAD-bd_sf"/>
</dbReference>
<dbReference type="Pfam" id="PF01266">
    <property type="entry name" value="DAO"/>
    <property type="match status" value="1"/>
</dbReference>
<comment type="caution">
    <text evidence="2">The sequence shown here is derived from an EMBL/GenBank/DDBJ whole genome shotgun (WGS) entry which is preliminary data.</text>
</comment>
<dbReference type="Proteomes" id="UP000605970">
    <property type="component" value="Unassembled WGS sequence"/>
</dbReference>
<name>A0A8S9Z604_9BILA</name>
<dbReference type="AlphaFoldDB" id="A0A8S9Z604"/>
<sequence>MDSNGIFCRPDSVGHNYICGKLPTKMDAAKQLKEGRGENQENDNNSEVIDYNEFYEQVWPLLVERIPLFKNAKVINAWNSYEDLNIFDQVPIIGEHLVHENFVQVCGLSGYGPQLSIAIGKMISERIYDRAYITVNLRKFDMRRIMHGNRFNELFRCV</sequence>
<dbReference type="Gene3D" id="3.30.9.10">
    <property type="entry name" value="D-Amino Acid Oxidase, subunit A, domain 2"/>
    <property type="match status" value="1"/>
</dbReference>
<dbReference type="OrthoDB" id="424974at2759"/>
<gene>
    <name evidence="2" type="ORF">Mgra_00010135</name>
</gene>
<evidence type="ECO:0000259" key="1">
    <source>
        <dbReference type="Pfam" id="PF01266"/>
    </source>
</evidence>
<dbReference type="EMBL" id="JABEBT010000226">
    <property type="protein sequence ID" value="KAF7623565.1"/>
    <property type="molecule type" value="Genomic_DNA"/>
</dbReference>
<keyword evidence="3" id="KW-1185">Reference proteome</keyword>
<dbReference type="Gene3D" id="3.50.50.60">
    <property type="entry name" value="FAD/NAD(P)-binding domain"/>
    <property type="match status" value="1"/>
</dbReference>
<evidence type="ECO:0000313" key="2">
    <source>
        <dbReference type="EMBL" id="KAF7623565.1"/>
    </source>
</evidence>
<evidence type="ECO:0000313" key="3">
    <source>
        <dbReference type="Proteomes" id="UP000605970"/>
    </source>
</evidence>
<reference evidence="2" key="1">
    <citation type="journal article" date="2020" name="Ecol. Evol.">
        <title>Genome structure and content of the rice root-knot nematode (Meloidogyne graminicola).</title>
        <authorList>
            <person name="Phan N.T."/>
            <person name="Danchin E.G.J."/>
            <person name="Klopp C."/>
            <person name="Perfus-Barbeoch L."/>
            <person name="Kozlowski D.K."/>
            <person name="Koutsovoulos G.D."/>
            <person name="Lopez-Roques C."/>
            <person name="Bouchez O."/>
            <person name="Zahm M."/>
            <person name="Besnard G."/>
            <person name="Bellafiore S."/>
        </authorList>
    </citation>
    <scope>NUCLEOTIDE SEQUENCE</scope>
    <source>
        <strain evidence="2">VN-18</strain>
    </source>
</reference>